<dbReference type="EMBL" id="MT141353">
    <property type="protein sequence ID" value="QJA59092.1"/>
    <property type="molecule type" value="Genomic_DNA"/>
</dbReference>
<dbReference type="Gene3D" id="3.40.50.300">
    <property type="entry name" value="P-loop containing nucleotide triphosphate hydrolases"/>
    <property type="match status" value="1"/>
</dbReference>
<sequence>MASLQYVDVPGYHALLFRRTYADLAQPEALMSLAAEWLTKQLPRGWDDREKTWHFPTKAEDATLTFGYLEHDKDKYRYQGTSYQFIGWDELTQFPEQHYRFLFGWLRKPINMDVPLRMRGASNPGGVGHEWVKQRFLIEGLQEGRPFIPAKLKDNPHLDPISYRKSMSNLDPVTRAQIEEGDWSARQSGGKFKREWFEIVEEAPADCRKVRFWDMASTEAKKGKDPDWTAGCLMGISSNQTLYLMDMKRLRGTPSSNEQLVKQTAELDGQIPIRMEQEPGSSGVKMIDDYRRRVLMGWDFKGIPSTGSKEVRANPLSSQAEAGNIKLVRGTWINAFLDEAEAFPSGAHDDMVDSASSALAQLTTGNRWLPVEEPEEEKKREPYIIRLGNA</sequence>
<feature type="domain" description="Terminase large subunit gp17-like C-terminal" evidence="2">
    <location>
        <begin position="213"/>
        <end position="360"/>
    </location>
</feature>
<dbReference type="NCBIfam" id="TIGR01630">
    <property type="entry name" value="psiM2_ORF9"/>
    <property type="match status" value="1"/>
</dbReference>
<dbReference type="InterPro" id="IPR035421">
    <property type="entry name" value="Terminase_6C"/>
</dbReference>
<keyword evidence="1" id="KW-1188">Viral release from host cell</keyword>
<gene>
    <name evidence="3" type="ORF">MM415B01367_0023</name>
</gene>
<reference evidence="3" key="1">
    <citation type="submission" date="2020-03" db="EMBL/GenBank/DDBJ databases">
        <title>The deep terrestrial virosphere.</title>
        <authorList>
            <person name="Holmfeldt K."/>
            <person name="Nilsson E."/>
            <person name="Simone D."/>
            <person name="Lopez-Fernandez M."/>
            <person name="Wu X."/>
            <person name="de Brujin I."/>
            <person name="Lundin D."/>
            <person name="Andersson A."/>
            <person name="Bertilsson S."/>
            <person name="Dopson M."/>
        </authorList>
    </citation>
    <scope>NUCLEOTIDE SEQUENCE</scope>
    <source>
        <strain evidence="3">MM415B01367</strain>
    </source>
</reference>
<dbReference type="Pfam" id="PF17289">
    <property type="entry name" value="Terminase_6C"/>
    <property type="match status" value="1"/>
</dbReference>
<dbReference type="InterPro" id="IPR006517">
    <property type="entry name" value="Phage_terminase_lsu-like_C"/>
</dbReference>
<dbReference type="InterPro" id="IPR027417">
    <property type="entry name" value="P-loop_NTPase"/>
</dbReference>
<organism evidence="3">
    <name type="scientific">viral metagenome</name>
    <dbReference type="NCBI Taxonomy" id="1070528"/>
    <lineage>
        <taxon>unclassified sequences</taxon>
        <taxon>metagenomes</taxon>
        <taxon>organismal metagenomes</taxon>
    </lineage>
</organism>
<proteinExistence type="predicted"/>
<accession>A0A6M3IRM4</accession>
<protein>
    <submittedName>
        <fullName evidence="3">Putative terminase</fullName>
    </submittedName>
</protein>
<dbReference type="AlphaFoldDB" id="A0A6M3IRM4"/>
<name>A0A6M3IRM4_9ZZZZ</name>
<evidence type="ECO:0000256" key="1">
    <source>
        <dbReference type="ARBA" id="ARBA00022612"/>
    </source>
</evidence>
<evidence type="ECO:0000313" key="3">
    <source>
        <dbReference type="EMBL" id="QJA59092.1"/>
    </source>
</evidence>
<evidence type="ECO:0000259" key="2">
    <source>
        <dbReference type="Pfam" id="PF17289"/>
    </source>
</evidence>